<sequence>MPVLPPLSSPNLASVVLEPTEMAVSLRRAKRGETGPIDEALRPKPYQSPAERPLAADGNVTAVSQQAGLRSESGIRATS</sequence>
<gene>
    <name evidence="2" type="ORF">SKAU_G00401430</name>
</gene>
<protein>
    <submittedName>
        <fullName evidence="2">Uncharacterized protein</fullName>
    </submittedName>
</protein>
<proteinExistence type="predicted"/>
<comment type="caution">
    <text evidence="2">The sequence shown here is derived from an EMBL/GenBank/DDBJ whole genome shotgun (WGS) entry which is preliminary data.</text>
</comment>
<keyword evidence="3" id="KW-1185">Reference proteome</keyword>
<dbReference type="Proteomes" id="UP001152622">
    <property type="component" value="Chromosome 21"/>
</dbReference>
<evidence type="ECO:0000313" key="2">
    <source>
        <dbReference type="EMBL" id="KAJ8334504.1"/>
    </source>
</evidence>
<name>A0A9Q1E936_SYNKA</name>
<dbReference type="AlphaFoldDB" id="A0A9Q1E936"/>
<evidence type="ECO:0000313" key="3">
    <source>
        <dbReference type="Proteomes" id="UP001152622"/>
    </source>
</evidence>
<dbReference type="EMBL" id="JAINUF010000021">
    <property type="protein sequence ID" value="KAJ8334504.1"/>
    <property type="molecule type" value="Genomic_DNA"/>
</dbReference>
<accession>A0A9Q1E936</accession>
<organism evidence="2 3">
    <name type="scientific">Synaphobranchus kaupii</name>
    <name type="common">Kaup's arrowtooth eel</name>
    <dbReference type="NCBI Taxonomy" id="118154"/>
    <lineage>
        <taxon>Eukaryota</taxon>
        <taxon>Metazoa</taxon>
        <taxon>Chordata</taxon>
        <taxon>Craniata</taxon>
        <taxon>Vertebrata</taxon>
        <taxon>Euteleostomi</taxon>
        <taxon>Actinopterygii</taxon>
        <taxon>Neopterygii</taxon>
        <taxon>Teleostei</taxon>
        <taxon>Anguilliformes</taxon>
        <taxon>Synaphobranchidae</taxon>
        <taxon>Synaphobranchus</taxon>
    </lineage>
</organism>
<feature type="region of interest" description="Disordered" evidence="1">
    <location>
        <begin position="28"/>
        <end position="57"/>
    </location>
</feature>
<reference evidence="2" key="1">
    <citation type="journal article" date="2023" name="Science">
        <title>Genome structures resolve the early diversification of teleost fishes.</title>
        <authorList>
            <person name="Parey E."/>
            <person name="Louis A."/>
            <person name="Montfort J."/>
            <person name="Bouchez O."/>
            <person name="Roques C."/>
            <person name="Iampietro C."/>
            <person name="Lluch J."/>
            <person name="Castinel A."/>
            <person name="Donnadieu C."/>
            <person name="Desvignes T."/>
            <person name="Floi Bucao C."/>
            <person name="Jouanno E."/>
            <person name="Wen M."/>
            <person name="Mejri S."/>
            <person name="Dirks R."/>
            <person name="Jansen H."/>
            <person name="Henkel C."/>
            <person name="Chen W.J."/>
            <person name="Zahm M."/>
            <person name="Cabau C."/>
            <person name="Klopp C."/>
            <person name="Thompson A.W."/>
            <person name="Robinson-Rechavi M."/>
            <person name="Braasch I."/>
            <person name="Lecointre G."/>
            <person name="Bobe J."/>
            <person name="Postlethwait J.H."/>
            <person name="Berthelot C."/>
            <person name="Roest Crollius H."/>
            <person name="Guiguen Y."/>
        </authorList>
    </citation>
    <scope>NUCLEOTIDE SEQUENCE</scope>
    <source>
        <strain evidence="2">WJC10195</strain>
    </source>
</reference>
<evidence type="ECO:0000256" key="1">
    <source>
        <dbReference type="SAM" id="MobiDB-lite"/>
    </source>
</evidence>